<gene>
    <name evidence="2" type="ORF">Elusimicrob1349_0630</name>
</gene>
<evidence type="ECO:0000313" key="2">
    <source>
        <dbReference type="EMBL" id="QGT50593.1"/>
    </source>
</evidence>
<organism evidence="2">
    <name type="scientific">uncultured Elusimicrobia bacterium</name>
    <dbReference type="NCBI Taxonomy" id="699876"/>
    <lineage>
        <taxon>Bacteria</taxon>
        <taxon>Pseudomonadati</taxon>
        <taxon>Elusimicrobiota</taxon>
        <taxon>Elusimicrobia</taxon>
        <taxon>environmental samples</taxon>
    </lineage>
</organism>
<dbReference type="EMBL" id="MN577571">
    <property type="protein sequence ID" value="QGT50593.1"/>
    <property type="molecule type" value="Genomic_DNA"/>
</dbReference>
<dbReference type="AlphaFoldDB" id="A0A650ELT6"/>
<dbReference type="Gene3D" id="3.40.50.720">
    <property type="entry name" value="NAD(P)-binding Rossmann-like Domain"/>
    <property type="match status" value="1"/>
</dbReference>
<protein>
    <submittedName>
        <fullName evidence="2">Epimerase</fullName>
    </submittedName>
</protein>
<dbReference type="GO" id="GO:0005737">
    <property type="term" value="C:cytoplasm"/>
    <property type="evidence" value="ECO:0007669"/>
    <property type="project" value="TreeGrafter"/>
</dbReference>
<sequence>MKKTLLITGGNGFIGRALTDKLLKEGYNVRITTRRTPKTQPANPAVSLVQADYNDVASLQKALDGCDGVFHLAAAIFGFNYHDFEKANITATQNVVEAVNKTPSVSTFVHVSSLAASGFAQNANSPRTEDLPPAPVSDYGITKLGGEKAVKTLRSGVKWTIVRPPIVYGRNDSGVSKIASWVKRGIMVNTSGDGLFSFVHVDDLVEALWTAFNRPDTGGETFFICEPAVYGWDYFIGEMAKAMNVKKPFMPRAPHWLMNAAAWIYETAARITGAQPALNYDKVKEAVIPGHWICSNAKWVKLTGQQFTPLAEGLKKSF</sequence>
<dbReference type="PANTHER" id="PTHR48079">
    <property type="entry name" value="PROTEIN YEEZ"/>
    <property type="match status" value="1"/>
</dbReference>
<feature type="domain" description="NAD-dependent epimerase/dehydratase" evidence="1">
    <location>
        <begin position="6"/>
        <end position="222"/>
    </location>
</feature>
<evidence type="ECO:0000259" key="1">
    <source>
        <dbReference type="Pfam" id="PF01370"/>
    </source>
</evidence>
<accession>A0A650ELT6</accession>
<dbReference type="SUPFAM" id="SSF51735">
    <property type="entry name" value="NAD(P)-binding Rossmann-fold domains"/>
    <property type="match status" value="1"/>
</dbReference>
<dbReference type="InterPro" id="IPR036291">
    <property type="entry name" value="NAD(P)-bd_dom_sf"/>
</dbReference>
<dbReference type="InterPro" id="IPR051783">
    <property type="entry name" value="NAD(P)-dependent_oxidoreduct"/>
</dbReference>
<proteinExistence type="predicted"/>
<dbReference type="PANTHER" id="PTHR48079:SF6">
    <property type="entry name" value="NAD(P)-BINDING DOMAIN-CONTAINING PROTEIN-RELATED"/>
    <property type="match status" value="1"/>
</dbReference>
<dbReference type="GO" id="GO:0004029">
    <property type="term" value="F:aldehyde dehydrogenase (NAD+) activity"/>
    <property type="evidence" value="ECO:0007669"/>
    <property type="project" value="TreeGrafter"/>
</dbReference>
<reference evidence="2" key="1">
    <citation type="journal article" date="2020" name="J. ISSAAS">
        <title>Lactobacilli and other gastrointestinal microbiota of Peromyscus leucopus, reservoir host for agents of Lyme disease and other zoonoses in North America.</title>
        <authorList>
            <person name="Milovic A."/>
            <person name="Bassam K."/>
            <person name="Shao H."/>
            <person name="Chatzistamou I."/>
            <person name="Tufts D.M."/>
            <person name="Diuk-Wasser M."/>
            <person name="Barbour A.G."/>
        </authorList>
    </citation>
    <scope>NUCLEOTIDE SEQUENCE</scope>
    <source>
        <strain evidence="2">LL30</strain>
    </source>
</reference>
<dbReference type="InterPro" id="IPR001509">
    <property type="entry name" value="Epimerase_deHydtase"/>
</dbReference>
<name>A0A650ELT6_9BACT</name>
<dbReference type="Pfam" id="PF01370">
    <property type="entry name" value="Epimerase"/>
    <property type="match status" value="1"/>
</dbReference>